<keyword evidence="1" id="KW-0472">Membrane</keyword>
<accession>A0ABN9LQU2</accession>
<keyword evidence="3" id="KW-1185">Reference proteome</keyword>
<feature type="transmembrane region" description="Helical" evidence="1">
    <location>
        <begin position="30"/>
        <end position="50"/>
    </location>
</feature>
<keyword evidence="1" id="KW-0812">Transmembrane</keyword>
<dbReference type="EMBL" id="CAUEEQ010023633">
    <property type="protein sequence ID" value="CAJ0945209.1"/>
    <property type="molecule type" value="Genomic_DNA"/>
</dbReference>
<organism evidence="2 3">
    <name type="scientific">Ranitomeya imitator</name>
    <name type="common">mimic poison frog</name>
    <dbReference type="NCBI Taxonomy" id="111125"/>
    <lineage>
        <taxon>Eukaryota</taxon>
        <taxon>Metazoa</taxon>
        <taxon>Chordata</taxon>
        <taxon>Craniata</taxon>
        <taxon>Vertebrata</taxon>
        <taxon>Euteleostomi</taxon>
        <taxon>Amphibia</taxon>
        <taxon>Batrachia</taxon>
        <taxon>Anura</taxon>
        <taxon>Neobatrachia</taxon>
        <taxon>Hyloidea</taxon>
        <taxon>Dendrobatidae</taxon>
        <taxon>Dendrobatinae</taxon>
        <taxon>Ranitomeya</taxon>
    </lineage>
</organism>
<dbReference type="InterPro" id="IPR029242">
    <property type="entry name" value="MLANA"/>
</dbReference>
<comment type="caution">
    <text evidence="2">The sequence shown here is derived from an EMBL/GenBank/DDBJ whole genome shotgun (WGS) entry which is preliminary data.</text>
</comment>
<evidence type="ECO:0000256" key="1">
    <source>
        <dbReference type="SAM" id="Phobius"/>
    </source>
</evidence>
<reference evidence="2" key="1">
    <citation type="submission" date="2023-07" db="EMBL/GenBank/DDBJ databases">
        <authorList>
            <person name="Stuckert A."/>
        </authorList>
    </citation>
    <scope>NUCLEOTIDE SEQUENCE</scope>
</reference>
<name>A0ABN9LQU2_9NEOB</name>
<dbReference type="Proteomes" id="UP001176940">
    <property type="component" value="Unassembled WGS sequence"/>
</dbReference>
<gene>
    <name evidence="2" type="ORF">RIMI_LOCUS10775674</name>
</gene>
<evidence type="ECO:0000313" key="3">
    <source>
        <dbReference type="Proteomes" id="UP001176940"/>
    </source>
</evidence>
<protein>
    <recommendedName>
        <fullName evidence="4">Melanoma antigen recognized by T-cells 1</fullName>
    </recommendedName>
</protein>
<dbReference type="PANTHER" id="PTHR15305:SF0">
    <property type="entry name" value="MELANOMA ANTIGEN RECOGNIZED BY T-CELLS 1"/>
    <property type="match status" value="1"/>
</dbReference>
<dbReference type="PANTHER" id="PTHR15305">
    <property type="entry name" value="MELANOMA ANTIGEN RECOGNIZED BY T-CELLS 1"/>
    <property type="match status" value="1"/>
</dbReference>
<dbReference type="Pfam" id="PF14991">
    <property type="entry name" value="MLANA"/>
    <property type="match status" value="2"/>
</dbReference>
<proteinExistence type="predicted"/>
<evidence type="ECO:0000313" key="2">
    <source>
        <dbReference type="EMBL" id="CAJ0945209.1"/>
    </source>
</evidence>
<keyword evidence="1" id="KW-1133">Transmembrane helix</keyword>
<evidence type="ECO:0008006" key="4">
    <source>
        <dbReference type="Google" id="ProtNLM"/>
    </source>
</evidence>
<sequence length="164" mass="18121">MPRPGSSRTLGAYNGSGGRPHVGLSAEETTGIAILAIIAALVLIIGCWYFKRRNGYKILKGMETTSWWLSWKAPRNRINDLELVLHYGFLEVSKDPDEVEKHFLIGETHHFSPAAIRSMMGASRDTGECKVPLQDYNTLNNVVPGAPPAYEKIAGETRPPPYTP</sequence>